<proteinExistence type="predicted"/>
<organism evidence="1 2">
    <name type="scientific">Rhododendron molle</name>
    <name type="common">Chinese azalea</name>
    <name type="synonym">Azalea mollis</name>
    <dbReference type="NCBI Taxonomy" id="49168"/>
    <lineage>
        <taxon>Eukaryota</taxon>
        <taxon>Viridiplantae</taxon>
        <taxon>Streptophyta</taxon>
        <taxon>Embryophyta</taxon>
        <taxon>Tracheophyta</taxon>
        <taxon>Spermatophyta</taxon>
        <taxon>Magnoliopsida</taxon>
        <taxon>eudicotyledons</taxon>
        <taxon>Gunneridae</taxon>
        <taxon>Pentapetalae</taxon>
        <taxon>asterids</taxon>
        <taxon>Ericales</taxon>
        <taxon>Ericaceae</taxon>
        <taxon>Ericoideae</taxon>
        <taxon>Rhodoreae</taxon>
        <taxon>Rhododendron</taxon>
    </lineage>
</organism>
<protein>
    <submittedName>
        <fullName evidence="1">Uncharacterized protein</fullName>
    </submittedName>
</protein>
<comment type="caution">
    <text evidence="1">The sequence shown here is derived from an EMBL/GenBank/DDBJ whole genome shotgun (WGS) entry which is preliminary data.</text>
</comment>
<dbReference type="EMBL" id="CM046399">
    <property type="protein sequence ID" value="KAI8527709.1"/>
    <property type="molecule type" value="Genomic_DNA"/>
</dbReference>
<evidence type="ECO:0000313" key="1">
    <source>
        <dbReference type="EMBL" id="KAI8527709.1"/>
    </source>
</evidence>
<reference evidence="1" key="1">
    <citation type="submission" date="2022-02" db="EMBL/GenBank/DDBJ databases">
        <title>Plant Genome Project.</title>
        <authorList>
            <person name="Zhang R.-G."/>
        </authorList>
    </citation>
    <scope>NUCLEOTIDE SEQUENCE</scope>
    <source>
        <strain evidence="1">AT1</strain>
    </source>
</reference>
<sequence>MGYCVAWLIRWLHLYSSRSLIWIGTPTWRLLIDGGDCWRRTSEDEWVASHWRTLEDQAAAICGGLRERERERERERDLSYIEKPTRDSKFSGFNQ</sequence>
<dbReference type="Proteomes" id="UP001062846">
    <property type="component" value="Chromosome 12"/>
</dbReference>
<gene>
    <name evidence="1" type="ORF">RHMOL_Rhmol12G0096100</name>
</gene>
<name>A0ACC0LHC4_RHOML</name>
<keyword evidence="2" id="KW-1185">Reference proteome</keyword>
<accession>A0ACC0LHC4</accession>
<evidence type="ECO:0000313" key="2">
    <source>
        <dbReference type="Proteomes" id="UP001062846"/>
    </source>
</evidence>